<organism evidence="1">
    <name type="scientific">Lepeophtheirus salmonis</name>
    <name type="common">Salmon louse</name>
    <name type="synonym">Caligus salmonis</name>
    <dbReference type="NCBI Taxonomy" id="72036"/>
    <lineage>
        <taxon>Eukaryota</taxon>
        <taxon>Metazoa</taxon>
        <taxon>Ecdysozoa</taxon>
        <taxon>Arthropoda</taxon>
        <taxon>Crustacea</taxon>
        <taxon>Multicrustacea</taxon>
        <taxon>Hexanauplia</taxon>
        <taxon>Copepoda</taxon>
        <taxon>Siphonostomatoida</taxon>
        <taxon>Caligidae</taxon>
        <taxon>Lepeophtheirus</taxon>
    </lineage>
</organism>
<name>A0A0K2V1N9_LEPSM</name>
<proteinExistence type="predicted"/>
<evidence type="ECO:0000313" key="1">
    <source>
        <dbReference type="EMBL" id="CDW43886.1"/>
    </source>
</evidence>
<dbReference type="EMBL" id="HACA01026525">
    <property type="protein sequence ID" value="CDW43886.1"/>
    <property type="molecule type" value="Transcribed_RNA"/>
</dbReference>
<reference evidence="1" key="1">
    <citation type="submission" date="2014-05" db="EMBL/GenBank/DDBJ databases">
        <authorList>
            <person name="Chronopoulou M."/>
        </authorList>
    </citation>
    <scope>NUCLEOTIDE SEQUENCE</scope>
    <source>
        <tissue evidence="1">Whole organism</tissue>
    </source>
</reference>
<dbReference type="AlphaFoldDB" id="A0A0K2V1N9"/>
<sequence length="97" mass="11603">MQEENFNPGCFLKEWESSFKNLFSVKSICTEEILKSRIKREEELKPNSLFLTRVYLDCRYRLLQEESHKMSARQAIMETAISMFHIHKEEGLLMKLD</sequence>
<accession>A0A0K2V1N9</accession>
<protein>
    <submittedName>
        <fullName evidence="1">Putative LOC101239977 [Hydra vulgaris]</fullName>
    </submittedName>
</protein>